<dbReference type="Proteomes" id="UP000324222">
    <property type="component" value="Unassembled WGS sequence"/>
</dbReference>
<comment type="caution">
    <text evidence="1">The sequence shown here is derived from an EMBL/GenBank/DDBJ whole genome shotgun (WGS) entry which is preliminary data.</text>
</comment>
<gene>
    <name evidence="1" type="ORF">E2C01_071225</name>
</gene>
<evidence type="ECO:0000313" key="2">
    <source>
        <dbReference type="Proteomes" id="UP000324222"/>
    </source>
</evidence>
<sequence>MGEAESDRKRTGGGWEMEGRSWRRLDIGWEK</sequence>
<accession>A0A5B7I3F0</accession>
<name>A0A5B7I3F0_PORTR</name>
<protein>
    <submittedName>
        <fullName evidence="1">Uncharacterized protein</fullName>
    </submittedName>
</protein>
<reference evidence="1 2" key="1">
    <citation type="submission" date="2019-05" db="EMBL/GenBank/DDBJ databases">
        <title>Another draft genome of Portunus trituberculatus and its Hox gene families provides insights of decapod evolution.</title>
        <authorList>
            <person name="Jeong J.-H."/>
            <person name="Song I."/>
            <person name="Kim S."/>
            <person name="Choi T."/>
            <person name="Kim D."/>
            <person name="Ryu S."/>
            <person name="Kim W."/>
        </authorList>
    </citation>
    <scope>NUCLEOTIDE SEQUENCE [LARGE SCALE GENOMIC DNA]</scope>
    <source>
        <tissue evidence="1">Muscle</tissue>
    </source>
</reference>
<dbReference type="AlphaFoldDB" id="A0A5B7I3F0"/>
<organism evidence="1 2">
    <name type="scientific">Portunus trituberculatus</name>
    <name type="common">Swimming crab</name>
    <name type="synonym">Neptunus trituberculatus</name>
    <dbReference type="NCBI Taxonomy" id="210409"/>
    <lineage>
        <taxon>Eukaryota</taxon>
        <taxon>Metazoa</taxon>
        <taxon>Ecdysozoa</taxon>
        <taxon>Arthropoda</taxon>
        <taxon>Crustacea</taxon>
        <taxon>Multicrustacea</taxon>
        <taxon>Malacostraca</taxon>
        <taxon>Eumalacostraca</taxon>
        <taxon>Eucarida</taxon>
        <taxon>Decapoda</taxon>
        <taxon>Pleocyemata</taxon>
        <taxon>Brachyura</taxon>
        <taxon>Eubrachyura</taxon>
        <taxon>Portunoidea</taxon>
        <taxon>Portunidae</taxon>
        <taxon>Portuninae</taxon>
        <taxon>Portunus</taxon>
    </lineage>
</organism>
<proteinExistence type="predicted"/>
<keyword evidence="2" id="KW-1185">Reference proteome</keyword>
<evidence type="ECO:0000313" key="1">
    <source>
        <dbReference type="EMBL" id="MPC76793.1"/>
    </source>
</evidence>
<dbReference type="EMBL" id="VSRR010044230">
    <property type="protein sequence ID" value="MPC76793.1"/>
    <property type="molecule type" value="Genomic_DNA"/>
</dbReference>